<evidence type="ECO:0000256" key="1">
    <source>
        <dbReference type="SAM" id="MobiDB-lite"/>
    </source>
</evidence>
<proteinExistence type="predicted"/>
<feature type="region of interest" description="Disordered" evidence="1">
    <location>
        <begin position="1"/>
        <end position="20"/>
    </location>
</feature>
<comment type="caution">
    <text evidence="2">The sequence shown here is derived from an EMBL/GenBank/DDBJ whole genome shotgun (WGS) entry which is preliminary data.</text>
</comment>
<organism evidence="2 3">
    <name type="scientific">Streptomyces sp. 900105755</name>
    <dbReference type="NCBI Taxonomy" id="3154389"/>
    <lineage>
        <taxon>Bacteria</taxon>
        <taxon>Bacillati</taxon>
        <taxon>Actinomycetota</taxon>
        <taxon>Actinomycetes</taxon>
        <taxon>Kitasatosporales</taxon>
        <taxon>Streptomycetaceae</taxon>
        <taxon>Streptomyces</taxon>
    </lineage>
</organism>
<accession>A0ABV1TMB0</accession>
<sequence length="179" mass="19370">MLDKRKVPVTVNGSDTTHATEAPWDTEYIPEERATKSRGPWFGLSQEATFAMAQCAVLATDARILGYAVARADKYGHSEYGRGELVRLIGKDAANVRRAITRLKTAGVLAPEADARCLLMAYEFRGGGRTPNDPKSCSRHDVMGATTRGPAALPSLPTQRDAALFALELYRGSDVKACV</sequence>
<protein>
    <recommendedName>
        <fullName evidence="4">Helix-turn-helix domain-containing protein</fullName>
    </recommendedName>
</protein>
<reference evidence="2 3" key="1">
    <citation type="submission" date="2024-06" db="EMBL/GenBank/DDBJ databases">
        <title>The Natural Products Discovery Center: Release of the First 8490 Sequenced Strains for Exploring Actinobacteria Biosynthetic Diversity.</title>
        <authorList>
            <person name="Kalkreuter E."/>
            <person name="Kautsar S.A."/>
            <person name="Yang D."/>
            <person name="Bader C.D."/>
            <person name="Teijaro C.N."/>
            <person name="Fluegel L."/>
            <person name="Davis C.M."/>
            <person name="Simpson J.R."/>
            <person name="Lauterbach L."/>
            <person name="Steele A.D."/>
            <person name="Gui C."/>
            <person name="Meng S."/>
            <person name="Li G."/>
            <person name="Viehrig K."/>
            <person name="Ye F."/>
            <person name="Su P."/>
            <person name="Kiefer A.F."/>
            <person name="Nichols A."/>
            <person name="Cepeda A.J."/>
            <person name="Yan W."/>
            <person name="Fan B."/>
            <person name="Jiang Y."/>
            <person name="Adhikari A."/>
            <person name="Zheng C.-J."/>
            <person name="Schuster L."/>
            <person name="Cowan T.M."/>
            <person name="Smanski M.J."/>
            <person name="Chevrette M.G."/>
            <person name="De Carvalho L.P.S."/>
            <person name="Shen B."/>
        </authorList>
    </citation>
    <scope>NUCLEOTIDE SEQUENCE [LARGE SCALE GENOMIC DNA]</scope>
    <source>
        <strain evidence="2 3">NPDC001694</strain>
    </source>
</reference>
<evidence type="ECO:0008006" key="4">
    <source>
        <dbReference type="Google" id="ProtNLM"/>
    </source>
</evidence>
<name>A0ABV1TMB0_9ACTN</name>
<dbReference type="EMBL" id="JBEOZM010000014">
    <property type="protein sequence ID" value="MER6271165.1"/>
    <property type="molecule type" value="Genomic_DNA"/>
</dbReference>
<dbReference type="RefSeq" id="WP_351959565.1">
    <property type="nucleotide sequence ID" value="NZ_JBEOZM010000014.1"/>
</dbReference>
<dbReference type="Proteomes" id="UP001490365">
    <property type="component" value="Unassembled WGS sequence"/>
</dbReference>
<evidence type="ECO:0000313" key="3">
    <source>
        <dbReference type="Proteomes" id="UP001490365"/>
    </source>
</evidence>
<gene>
    <name evidence="2" type="ORF">ABT211_28295</name>
</gene>
<evidence type="ECO:0000313" key="2">
    <source>
        <dbReference type="EMBL" id="MER6271165.1"/>
    </source>
</evidence>
<keyword evidence="3" id="KW-1185">Reference proteome</keyword>